<evidence type="ECO:0000256" key="12">
    <source>
        <dbReference type="SAM" id="Phobius"/>
    </source>
</evidence>
<accession>A0AAQ1RUS8</accession>
<evidence type="ECO:0000256" key="7">
    <source>
        <dbReference type="ARBA" id="ARBA00022777"/>
    </source>
</evidence>
<keyword evidence="4" id="KW-0808">Transferase</keyword>
<organism evidence="15 16">
    <name type="scientific">Bittarella massiliensis</name>
    <name type="common">ex Durand et al. 2017</name>
    <dbReference type="NCBI Taxonomy" id="1720313"/>
    <lineage>
        <taxon>Bacteria</taxon>
        <taxon>Bacillati</taxon>
        <taxon>Bacillota</taxon>
        <taxon>Clostridia</taxon>
        <taxon>Eubacteriales</taxon>
        <taxon>Oscillospiraceae</taxon>
        <taxon>Bittarella (ex Durand et al. 2017)</taxon>
    </lineage>
</organism>
<evidence type="ECO:0000256" key="8">
    <source>
        <dbReference type="ARBA" id="ARBA00022840"/>
    </source>
</evidence>
<keyword evidence="6" id="KW-0547">Nucleotide-binding</keyword>
<reference evidence="15" key="2">
    <citation type="submission" date="2016-11" db="EMBL/GenBank/DDBJ databases">
        <authorList>
            <person name="Varghese N."/>
            <person name="Submissions S."/>
        </authorList>
    </citation>
    <scope>NUCLEOTIDE SEQUENCE</scope>
    <source>
        <strain evidence="15">DSM 4029</strain>
    </source>
</reference>
<keyword evidence="2" id="KW-1003">Cell membrane</keyword>
<dbReference type="Proteomes" id="UP000474718">
    <property type="component" value="Unassembled WGS sequence"/>
</dbReference>
<reference evidence="16" key="1">
    <citation type="submission" date="2016-11" db="EMBL/GenBank/DDBJ databases">
        <authorList>
            <person name="Jaros S."/>
            <person name="Januszkiewicz K."/>
            <person name="Wedrychowicz H."/>
        </authorList>
    </citation>
    <scope>NUCLEOTIDE SEQUENCE [LARGE SCALE GENOMIC DNA]</scope>
    <source>
        <strain evidence="16">DSM 4029</strain>
    </source>
</reference>
<dbReference type="AlphaFoldDB" id="A0AAQ1RUS8"/>
<evidence type="ECO:0000256" key="11">
    <source>
        <dbReference type="ARBA" id="ARBA00023136"/>
    </source>
</evidence>
<keyword evidence="5 12" id="KW-0812">Transmembrane</keyword>
<sequence length="607" mass="67527">MARKYNRQGLSIKYKVFLLVFCLPVSVVALAVWALFGNAQQALEQNLFEMQRAASSQLAQAVASYSLSTDRLLHGLAEDSAIIAALETPAEQVDETSQREARIKLLDRWSAQSTGTAAADPYSSLTYASGGYGYAINAYVVGFNGMSLNTLASDRYSQQDLKGQSWYRQVLEADGAIVTSSTYRDEQGSGVFRYYIIKARLVKDHITGKPVGITFFKISEAKYAESMGSARSQHRQAYLVDKSDAVLSSWYKPDIGQPIQQVGDWRSELSKEGGYSVATASSGEQVMVVRTPVEGTDFTFVELTPLSELVQPVRALRFYAILLLGAIVLLVALADLLFTRWMTGPILALEGAMDRFSRGELAVRTPVERGDELGRLASSFNNMAAKTQSLIRSIKEGERLKRKAELDFLQAQINPHFIYNTLSSVRFMVAMGRNDEAEEMLIRFVKMMRYITDKTDKQVTLAEEVEQIQNYAEILRYRYPDSFSIAYDIDPAAGARQIPSFILQPTIENAVYHNLQTGGPPCKIRVRARYRAGVLRITVTDNGQGIDKERLQRIKSFSIKMDDSVGIANIHSRLELVYGSGSYLKVRSQKGLGTSVLYHIEEGEGPA</sequence>
<dbReference type="SMART" id="SM00304">
    <property type="entry name" value="HAMP"/>
    <property type="match status" value="1"/>
</dbReference>
<name>A0AAQ1RUS8_9FIRM</name>
<dbReference type="InterPro" id="IPR003594">
    <property type="entry name" value="HATPase_dom"/>
</dbReference>
<dbReference type="Pfam" id="PF02518">
    <property type="entry name" value="HATPase_c"/>
    <property type="match status" value="1"/>
</dbReference>
<evidence type="ECO:0000259" key="13">
    <source>
        <dbReference type="PROSITE" id="PS50885"/>
    </source>
</evidence>
<feature type="domain" description="HAMP" evidence="13">
    <location>
        <begin position="340"/>
        <end position="392"/>
    </location>
</feature>
<evidence type="ECO:0000256" key="2">
    <source>
        <dbReference type="ARBA" id="ARBA00022475"/>
    </source>
</evidence>
<evidence type="ECO:0000256" key="10">
    <source>
        <dbReference type="ARBA" id="ARBA00023012"/>
    </source>
</evidence>
<dbReference type="SUPFAM" id="SSF55874">
    <property type="entry name" value="ATPase domain of HSP90 chaperone/DNA topoisomerase II/histidine kinase"/>
    <property type="match status" value="1"/>
</dbReference>
<dbReference type="PROSITE" id="PS50885">
    <property type="entry name" value="HAMP"/>
    <property type="match status" value="1"/>
</dbReference>
<dbReference type="PANTHER" id="PTHR34220:SF11">
    <property type="entry name" value="SENSOR PROTEIN KINASE HPTS"/>
    <property type="match status" value="1"/>
</dbReference>
<evidence type="ECO:0000313" key="17">
    <source>
        <dbReference type="Proteomes" id="UP000474718"/>
    </source>
</evidence>
<dbReference type="InterPro" id="IPR036890">
    <property type="entry name" value="HATPase_C_sf"/>
</dbReference>
<keyword evidence="17" id="KW-1185">Reference proteome</keyword>
<dbReference type="GO" id="GO:0000155">
    <property type="term" value="F:phosphorelay sensor kinase activity"/>
    <property type="evidence" value="ECO:0007669"/>
    <property type="project" value="InterPro"/>
</dbReference>
<dbReference type="Gene3D" id="6.10.340.10">
    <property type="match status" value="1"/>
</dbReference>
<dbReference type="PANTHER" id="PTHR34220">
    <property type="entry name" value="SENSOR HISTIDINE KINASE YPDA"/>
    <property type="match status" value="1"/>
</dbReference>
<dbReference type="RefSeq" id="WP_021659298.1">
    <property type="nucleotide sequence ID" value="NZ_FQVY01000001.1"/>
</dbReference>
<feature type="transmembrane region" description="Helical" evidence="12">
    <location>
        <begin position="318"/>
        <end position="338"/>
    </location>
</feature>
<keyword evidence="9 12" id="KW-1133">Transmembrane helix</keyword>
<feature type="transmembrane region" description="Helical" evidence="12">
    <location>
        <begin position="12"/>
        <end position="36"/>
    </location>
</feature>
<dbReference type="CDD" id="cd06225">
    <property type="entry name" value="HAMP"/>
    <property type="match status" value="1"/>
</dbReference>
<gene>
    <name evidence="14" type="ORF">GT747_02350</name>
    <name evidence="15" type="ORF">SAMN05444424_0269</name>
</gene>
<keyword evidence="7 15" id="KW-0418">Kinase</keyword>
<comment type="caution">
    <text evidence="15">The sequence shown here is derived from an EMBL/GenBank/DDBJ whole genome shotgun (WGS) entry which is preliminary data.</text>
</comment>
<dbReference type="InterPro" id="IPR010559">
    <property type="entry name" value="Sig_transdc_His_kin_internal"/>
</dbReference>
<evidence type="ECO:0000256" key="3">
    <source>
        <dbReference type="ARBA" id="ARBA00022553"/>
    </source>
</evidence>
<evidence type="ECO:0000313" key="15">
    <source>
        <dbReference type="EMBL" id="SHF66903.1"/>
    </source>
</evidence>
<dbReference type="EMBL" id="FQVY01000001">
    <property type="protein sequence ID" value="SHF66903.1"/>
    <property type="molecule type" value="Genomic_DNA"/>
</dbReference>
<evidence type="ECO:0000256" key="6">
    <source>
        <dbReference type="ARBA" id="ARBA00022741"/>
    </source>
</evidence>
<dbReference type="EMBL" id="WWVX01000001">
    <property type="protein sequence ID" value="MZL68618.1"/>
    <property type="molecule type" value="Genomic_DNA"/>
</dbReference>
<reference evidence="14 17" key="3">
    <citation type="journal article" date="2019" name="Nat. Med.">
        <title>A library of human gut bacterial isolates paired with longitudinal multiomics data enables mechanistic microbiome research.</title>
        <authorList>
            <person name="Poyet M."/>
            <person name="Groussin M."/>
            <person name="Gibbons S.M."/>
            <person name="Avila-Pacheco J."/>
            <person name="Jiang X."/>
            <person name="Kearney S.M."/>
            <person name="Perrotta A.R."/>
            <person name="Berdy B."/>
            <person name="Zhao S."/>
            <person name="Lieberman T.D."/>
            <person name="Swanson P.K."/>
            <person name="Smith M."/>
            <person name="Roesemann S."/>
            <person name="Alexander J.E."/>
            <person name="Rich S.A."/>
            <person name="Livny J."/>
            <person name="Vlamakis H."/>
            <person name="Clish C."/>
            <person name="Bullock K."/>
            <person name="Deik A."/>
            <person name="Scott J."/>
            <person name="Pierce K.A."/>
            <person name="Xavier R.J."/>
            <person name="Alm E.J."/>
        </authorList>
    </citation>
    <scope>NUCLEOTIDE SEQUENCE [LARGE SCALE GENOMIC DNA]</scope>
    <source>
        <strain evidence="14 17">BIOML-A2</strain>
    </source>
</reference>
<dbReference type="Pfam" id="PF00672">
    <property type="entry name" value="HAMP"/>
    <property type="match status" value="1"/>
</dbReference>
<evidence type="ECO:0000256" key="5">
    <source>
        <dbReference type="ARBA" id="ARBA00022692"/>
    </source>
</evidence>
<keyword evidence="10" id="KW-0902">Two-component regulatory system</keyword>
<evidence type="ECO:0000256" key="1">
    <source>
        <dbReference type="ARBA" id="ARBA00004651"/>
    </source>
</evidence>
<evidence type="ECO:0000313" key="16">
    <source>
        <dbReference type="Proteomes" id="UP000184089"/>
    </source>
</evidence>
<keyword evidence="11 12" id="KW-0472">Membrane</keyword>
<keyword evidence="3" id="KW-0597">Phosphoprotein</keyword>
<evidence type="ECO:0000313" key="14">
    <source>
        <dbReference type="EMBL" id="MZL68618.1"/>
    </source>
</evidence>
<dbReference type="Gene3D" id="3.30.450.20">
    <property type="entry name" value="PAS domain"/>
    <property type="match status" value="2"/>
</dbReference>
<comment type="subcellular location">
    <subcellularLocation>
        <location evidence="1">Cell membrane</location>
        <topology evidence="1">Multi-pass membrane protein</topology>
    </subcellularLocation>
</comment>
<keyword evidence="8" id="KW-0067">ATP-binding</keyword>
<dbReference type="GO" id="GO:0005886">
    <property type="term" value="C:plasma membrane"/>
    <property type="evidence" value="ECO:0007669"/>
    <property type="project" value="UniProtKB-SubCell"/>
</dbReference>
<dbReference type="Proteomes" id="UP000184089">
    <property type="component" value="Unassembled WGS sequence"/>
</dbReference>
<evidence type="ECO:0000256" key="9">
    <source>
        <dbReference type="ARBA" id="ARBA00022989"/>
    </source>
</evidence>
<dbReference type="Gene3D" id="3.30.565.10">
    <property type="entry name" value="Histidine kinase-like ATPase, C-terminal domain"/>
    <property type="match status" value="1"/>
</dbReference>
<proteinExistence type="predicted"/>
<dbReference type="GO" id="GO:0005524">
    <property type="term" value="F:ATP binding"/>
    <property type="evidence" value="ECO:0007669"/>
    <property type="project" value="UniProtKB-KW"/>
</dbReference>
<dbReference type="InterPro" id="IPR050640">
    <property type="entry name" value="Bact_2-comp_sensor_kinase"/>
</dbReference>
<dbReference type="Pfam" id="PF06580">
    <property type="entry name" value="His_kinase"/>
    <property type="match status" value="1"/>
</dbReference>
<dbReference type="InterPro" id="IPR003660">
    <property type="entry name" value="HAMP_dom"/>
</dbReference>
<dbReference type="SUPFAM" id="SSF158472">
    <property type="entry name" value="HAMP domain-like"/>
    <property type="match status" value="1"/>
</dbReference>
<evidence type="ECO:0000256" key="4">
    <source>
        <dbReference type="ARBA" id="ARBA00022679"/>
    </source>
</evidence>
<protein>
    <submittedName>
        <fullName evidence="14">HAMP domain-containing protein</fullName>
    </submittedName>
    <submittedName>
        <fullName evidence="15">Histidine kinase-, DNA gyrase B-, and HSP90-like ATPase</fullName>
    </submittedName>
</protein>